<proteinExistence type="inferred from homology"/>
<dbReference type="InterPro" id="IPR001763">
    <property type="entry name" value="Rhodanese-like_dom"/>
</dbReference>
<comment type="catalytic activity">
    <reaction evidence="1">
        <text>uridine(34) in tRNA + AH2 + O2 = 5-hydroxyuridine(34) in tRNA + A + H2O</text>
        <dbReference type="Rhea" id="RHEA:64224"/>
        <dbReference type="Rhea" id="RHEA-COMP:11727"/>
        <dbReference type="Rhea" id="RHEA-COMP:13381"/>
        <dbReference type="ChEBI" id="CHEBI:13193"/>
        <dbReference type="ChEBI" id="CHEBI:15377"/>
        <dbReference type="ChEBI" id="CHEBI:15379"/>
        <dbReference type="ChEBI" id="CHEBI:17499"/>
        <dbReference type="ChEBI" id="CHEBI:65315"/>
        <dbReference type="ChEBI" id="CHEBI:136877"/>
    </reaction>
</comment>
<dbReference type="EMBL" id="BSPD01000037">
    <property type="protein sequence ID" value="GLS25988.1"/>
    <property type="molecule type" value="Genomic_DNA"/>
</dbReference>
<evidence type="ECO:0000256" key="2">
    <source>
        <dbReference type="SAM" id="MobiDB-lite"/>
    </source>
</evidence>
<organism evidence="4 5">
    <name type="scientific">Marinibactrum halimedae</name>
    <dbReference type="NCBI Taxonomy" id="1444977"/>
    <lineage>
        <taxon>Bacteria</taxon>
        <taxon>Pseudomonadati</taxon>
        <taxon>Pseudomonadota</taxon>
        <taxon>Gammaproteobacteria</taxon>
        <taxon>Cellvibrionales</taxon>
        <taxon>Cellvibrionaceae</taxon>
        <taxon>Marinibactrum</taxon>
    </lineage>
</organism>
<dbReference type="InterPro" id="IPR040503">
    <property type="entry name" value="TRHO_N"/>
</dbReference>
<feature type="region of interest" description="Disordered" evidence="2">
    <location>
        <begin position="291"/>
        <end position="316"/>
    </location>
</feature>
<protein>
    <recommendedName>
        <fullName evidence="1">tRNA uridine(34) hydroxylase</fullName>
        <ecNumber evidence="1">1.14.-.-</ecNumber>
    </recommendedName>
    <alternativeName>
        <fullName evidence="1">tRNA hydroxylation protein O</fullName>
    </alternativeName>
</protein>
<keyword evidence="5" id="KW-1185">Reference proteome</keyword>
<dbReference type="Gene3D" id="3.40.250.10">
    <property type="entry name" value="Rhodanese-like domain"/>
    <property type="match status" value="1"/>
</dbReference>
<dbReference type="PANTHER" id="PTHR43268">
    <property type="entry name" value="THIOSULFATE SULFURTRANSFERASE/RHODANESE-LIKE DOMAIN-CONTAINING PROTEIN 2"/>
    <property type="match status" value="1"/>
</dbReference>
<dbReference type="EC" id="1.14.-.-" evidence="1"/>
<dbReference type="Gene3D" id="3.30.70.100">
    <property type="match status" value="1"/>
</dbReference>
<comment type="caution">
    <text evidence="4">The sequence shown here is derived from an EMBL/GenBank/DDBJ whole genome shotgun (WGS) entry which is preliminary data.</text>
</comment>
<comment type="function">
    <text evidence="1">Catalyzes oxygen-dependent 5-hydroxyuridine (ho5U) modification at position 34 in tRNAs.</text>
</comment>
<gene>
    <name evidence="1" type="primary">trhO</name>
    <name evidence="4" type="ORF">GCM10007877_17030</name>
</gene>
<keyword evidence="1" id="KW-0819">tRNA processing</keyword>
<dbReference type="PANTHER" id="PTHR43268:SF3">
    <property type="entry name" value="RHODANESE-LIKE DOMAIN-CONTAINING PROTEIN 7-RELATED"/>
    <property type="match status" value="1"/>
</dbReference>
<dbReference type="NCBIfam" id="NF001136">
    <property type="entry name" value="PRK00142.1-4"/>
    <property type="match status" value="1"/>
</dbReference>
<dbReference type="PROSITE" id="PS50206">
    <property type="entry name" value="RHODANESE_3"/>
    <property type="match status" value="1"/>
</dbReference>
<dbReference type="Proteomes" id="UP001156870">
    <property type="component" value="Unassembled WGS sequence"/>
</dbReference>
<reference evidence="4 5" key="1">
    <citation type="journal article" date="2014" name="Int. J. Syst. Evol. Microbiol.">
        <title>Complete genome sequence of Corynebacterium casei LMG S-19264T (=DSM 44701T), isolated from a smear-ripened cheese.</title>
        <authorList>
            <consortium name="US DOE Joint Genome Institute (JGI-PGF)"/>
            <person name="Walter F."/>
            <person name="Albersmeier A."/>
            <person name="Kalinowski J."/>
            <person name="Ruckert C."/>
        </authorList>
    </citation>
    <scope>NUCLEOTIDE SEQUENCE [LARGE SCALE GENOMIC DNA]</scope>
    <source>
        <strain evidence="4 5">NBRC 110095</strain>
    </source>
</reference>
<dbReference type="AlphaFoldDB" id="A0AA37T3I3"/>
<dbReference type="Pfam" id="PF00581">
    <property type="entry name" value="Rhodanese"/>
    <property type="match status" value="1"/>
</dbReference>
<sequence>MSLVIAALYKFVSLPDFESLREPLLAVCNDNGVKGTLLLAKEGINGTVAGSREGIDNLLSYLKSDPRLKDLVHKESEDDGTPFYRMKVKLKKEIVTMGVDGIDPNKIVGTYVKPQDWNALISDPDVVVVDTRNDYEFEIGTFKNAQNPETTTFREFPDYVKENLDPKENKKVAMFCTGGIRCEKSTAYLKEQGFDEVYHLEGGILKYLEEVSPEDSLWEGECFVFDNRVSVNHHLEKGSYDQCHGCRHPITEEDKQSDQYIVGVSCPKCFDKLTAEQRLRFSERQKQIELAKRRNRAHIGAPPPARQTRKKVHQAS</sequence>
<feature type="domain" description="Rhodanese" evidence="3">
    <location>
        <begin position="122"/>
        <end position="216"/>
    </location>
</feature>
<evidence type="ECO:0000259" key="3">
    <source>
        <dbReference type="PROSITE" id="PS50206"/>
    </source>
</evidence>
<dbReference type="CDD" id="cd01518">
    <property type="entry name" value="RHOD_YceA"/>
    <property type="match status" value="1"/>
</dbReference>
<dbReference type="NCBIfam" id="NF001135">
    <property type="entry name" value="PRK00142.1-3"/>
    <property type="match status" value="1"/>
</dbReference>
<evidence type="ECO:0000313" key="4">
    <source>
        <dbReference type="EMBL" id="GLS25988.1"/>
    </source>
</evidence>
<dbReference type="SUPFAM" id="SSF52821">
    <property type="entry name" value="Rhodanese/Cell cycle control phosphatase"/>
    <property type="match status" value="1"/>
</dbReference>
<keyword evidence="1" id="KW-0560">Oxidoreductase</keyword>
<dbReference type="HAMAP" id="MF_00469">
    <property type="entry name" value="TrhO"/>
    <property type="match status" value="1"/>
</dbReference>
<accession>A0AA37T3I3</accession>
<evidence type="ECO:0000313" key="5">
    <source>
        <dbReference type="Proteomes" id="UP001156870"/>
    </source>
</evidence>
<dbReference type="InterPro" id="IPR036873">
    <property type="entry name" value="Rhodanese-like_dom_sf"/>
</dbReference>
<name>A0AA37T3I3_9GAMM</name>
<dbReference type="GO" id="GO:0016705">
    <property type="term" value="F:oxidoreductase activity, acting on paired donors, with incorporation or reduction of molecular oxygen"/>
    <property type="evidence" value="ECO:0007669"/>
    <property type="project" value="UniProtKB-UniRule"/>
</dbReference>
<dbReference type="Pfam" id="PF17773">
    <property type="entry name" value="UPF0176_N"/>
    <property type="match status" value="1"/>
</dbReference>
<dbReference type="RefSeq" id="WP_269783329.1">
    <property type="nucleotide sequence ID" value="NZ_BSPD01000037.1"/>
</dbReference>
<feature type="compositionally biased region" description="Basic residues" evidence="2">
    <location>
        <begin position="307"/>
        <end position="316"/>
    </location>
</feature>
<dbReference type="InterPro" id="IPR020936">
    <property type="entry name" value="TrhO"/>
</dbReference>
<dbReference type="GO" id="GO:0006400">
    <property type="term" value="P:tRNA modification"/>
    <property type="evidence" value="ECO:0007669"/>
    <property type="project" value="UniProtKB-UniRule"/>
</dbReference>
<evidence type="ECO:0000256" key="1">
    <source>
        <dbReference type="HAMAP-Rule" id="MF_00469"/>
    </source>
</evidence>
<dbReference type="SMART" id="SM00450">
    <property type="entry name" value="RHOD"/>
    <property type="match status" value="1"/>
</dbReference>
<comment type="similarity">
    <text evidence="1">Belongs to the TrhO family.</text>
</comment>